<accession>A0AB39D0C9</accession>
<evidence type="ECO:0000313" key="1">
    <source>
        <dbReference type="EMBL" id="XDJ47942.1"/>
    </source>
</evidence>
<organism evidence="1">
    <name type="scientific">Castellaniella ginsengisoli</name>
    <dbReference type="NCBI Taxonomy" id="546114"/>
    <lineage>
        <taxon>Bacteria</taxon>
        <taxon>Pseudomonadati</taxon>
        <taxon>Pseudomonadota</taxon>
        <taxon>Betaproteobacteria</taxon>
        <taxon>Burkholderiales</taxon>
        <taxon>Alcaligenaceae</taxon>
        <taxon>Castellaniella</taxon>
    </lineage>
</organism>
<dbReference type="GO" id="GO:0006878">
    <property type="term" value="P:intracellular copper ion homeostasis"/>
    <property type="evidence" value="ECO:0007669"/>
    <property type="project" value="InterPro"/>
</dbReference>
<gene>
    <name evidence="1" type="ORF">ABRZ04_02405</name>
</gene>
<name>A0AB39D0C9_9BURK</name>
<sequence>MNSINEKKGILAVNTRIRKRILGVAIATLGATPLFANAQAHDAHSSHTAMPASSAPAGAANMPGMAHSKMNMPGMGHDTMKMKSTAAPKPADGMPGMNHGQANTAPTAPAHDMGAMDMGGGEMDHGDMQMQGGSAPPDARDPNAYSDGYVRNAGKYALPPSEALIMSDAHNFGSVYFDRLEYVKARGEEWAAYEGEAWYGSTYNRAVIKAEGEIASGKLQESKTQLLWRHAASTFWDTELGVRFDHGHGAPNREWLAFGVKGLAPYWFDVDATAYVGPSGRTALGLKAEYDILLTQKLYLQPSVEVNFYGKNDERRGIGSGLSDSTAGLRLKYEVTRQFVPYIGVEWSSKFGKTADYARAEGEAKQETRFVAGLSFRF</sequence>
<dbReference type="InterPro" id="IPR007939">
    <property type="entry name" value="Cu-R_B_prcur"/>
</dbReference>
<reference evidence="1" key="1">
    <citation type="submission" date="2024-05" db="EMBL/GenBank/DDBJ databases">
        <authorList>
            <person name="Luo Y.-C."/>
            <person name="Nicholds J."/>
            <person name="Mortimer T."/>
            <person name="Maboni G."/>
        </authorList>
    </citation>
    <scope>NUCLEOTIDE SEQUENCE</scope>
    <source>
        <strain evidence="1">151836</strain>
    </source>
</reference>
<protein>
    <submittedName>
        <fullName evidence="1">Copper resistance protein B</fullName>
    </submittedName>
</protein>
<dbReference type="GO" id="GO:0005507">
    <property type="term" value="F:copper ion binding"/>
    <property type="evidence" value="ECO:0007669"/>
    <property type="project" value="InterPro"/>
</dbReference>
<dbReference type="GO" id="GO:0009279">
    <property type="term" value="C:cell outer membrane"/>
    <property type="evidence" value="ECO:0007669"/>
    <property type="project" value="InterPro"/>
</dbReference>
<proteinExistence type="predicted"/>
<dbReference type="RefSeq" id="WP_343821485.1">
    <property type="nucleotide sequence ID" value="NZ_CP158254.1"/>
</dbReference>
<dbReference type="Pfam" id="PF05275">
    <property type="entry name" value="CopB"/>
    <property type="match status" value="1"/>
</dbReference>
<dbReference type="AlphaFoldDB" id="A0AB39D0C9"/>
<dbReference type="EMBL" id="CP158254">
    <property type="protein sequence ID" value="XDJ47942.1"/>
    <property type="molecule type" value="Genomic_DNA"/>
</dbReference>